<accession>A0ABU7XH83</accession>
<dbReference type="InterPro" id="IPR036890">
    <property type="entry name" value="HATPase_C_sf"/>
</dbReference>
<name>A0ABU7XH83_9HYPH</name>
<sequence length="230" mass="24055">MTQFSLDPLDLAALLSSRVCHDVISPVGAIVNGLEVLEEEKDAEMRGHALALIKSSANEASARLQFCRLAFGAAGSKGASIDTGDAELVTRQLLADERTQLFWSVPRVLMSKNKVKLLLNLCLLADAAIPRGGVISVSSAGEEERVSFKIEAKGVNARIAATVPQLLEGESEEGAIDARAIQAYYAGLVAKACGLQVSVRSEPELVTIEATPAAQAAAEDASPDAKSAVA</sequence>
<dbReference type="Gene3D" id="3.30.565.10">
    <property type="entry name" value="Histidine kinase-like ATPase, C-terminal domain"/>
    <property type="match status" value="1"/>
</dbReference>
<dbReference type="NCBIfam" id="NF046018">
    <property type="entry name" value="HisPtaseChptBrucRhz"/>
    <property type="match status" value="1"/>
</dbReference>
<dbReference type="EMBL" id="JAZHYN010000017">
    <property type="protein sequence ID" value="MEF3366397.1"/>
    <property type="molecule type" value="Genomic_DNA"/>
</dbReference>
<dbReference type="Pfam" id="PF10090">
    <property type="entry name" value="HPTransfase"/>
    <property type="match status" value="1"/>
</dbReference>
<feature type="domain" description="Histidine phosphotransferase ChpT C-terminal" evidence="1">
    <location>
        <begin position="83"/>
        <end position="202"/>
    </location>
</feature>
<dbReference type="Gene3D" id="1.10.287.130">
    <property type="match status" value="1"/>
</dbReference>
<dbReference type="InterPro" id="IPR018762">
    <property type="entry name" value="ChpT_C"/>
</dbReference>
<dbReference type="RefSeq" id="WP_332081408.1">
    <property type="nucleotide sequence ID" value="NZ_JAZHYN010000017.1"/>
</dbReference>
<evidence type="ECO:0000313" key="3">
    <source>
        <dbReference type="Proteomes" id="UP001350748"/>
    </source>
</evidence>
<protein>
    <submittedName>
        <fullName evidence="2">Histidine phosphotransferase family protein</fullName>
    </submittedName>
</protein>
<evidence type="ECO:0000313" key="2">
    <source>
        <dbReference type="EMBL" id="MEF3366397.1"/>
    </source>
</evidence>
<gene>
    <name evidence="2" type="ORF">V3H18_07605</name>
</gene>
<reference evidence="2 3" key="1">
    <citation type="submission" date="2024-02" db="EMBL/GenBank/DDBJ databases">
        <authorList>
            <person name="Grouzdev D."/>
        </authorList>
    </citation>
    <scope>NUCLEOTIDE SEQUENCE [LARGE SCALE GENOMIC DNA]</scope>
    <source>
        <strain evidence="2 3">9N</strain>
    </source>
</reference>
<evidence type="ECO:0000259" key="1">
    <source>
        <dbReference type="Pfam" id="PF10090"/>
    </source>
</evidence>
<comment type="caution">
    <text evidence="2">The sequence shown here is derived from an EMBL/GenBank/DDBJ whole genome shotgun (WGS) entry which is preliminary data.</text>
</comment>
<keyword evidence="3" id="KW-1185">Reference proteome</keyword>
<organism evidence="2 3">
    <name type="scientific">Methylocystis borbori</name>
    <dbReference type="NCBI Taxonomy" id="3118750"/>
    <lineage>
        <taxon>Bacteria</taxon>
        <taxon>Pseudomonadati</taxon>
        <taxon>Pseudomonadota</taxon>
        <taxon>Alphaproteobacteria</taxon>
        <taxon>Hyphomicrobiales</taxon>
        <taxon>Methylocystaceae</taxon>
        <taxon>Methylocystis</taxon>
    </lineage>
</organism>
<dbReference type="Proteomes" id="UP001350748">
    <property type="component" value="Unassembled WGS sequence"/>
</dbReference>
<proteinExistence type="predicted"/>